<dbReference type="Pfam" id="PF06570">
    <property type="entry name" value="DUF1129"/>
    <property type="match status" value="1"/>
</dbReference>
<feature type="transmembrane region" description="Helical" evidence="1">
    <location>
        <begin position="211"/>
        <end position="229"/>
    </location>
</feature>
<proteinExistence type="predicted"/>
<name>A0A2Z2KPH2_9BACL</name>
<keyword evidence="1" id="KW-0812">Transmembrane</keyword>
<gene>
    <name evidence="2" type="ORF">B9T62_35650</name>
</gene>
<keyword evidence="1" id="KW-0472">Membrane</keyword>
<dbReference type="EMBL" id="CP021780">
    <property type="protein sequence ID" value="ASA25603.1"/>
    <property type="molecule type" value="Genomic_DNA"/>
</dbReference>
<organism evidence="2 3">
    <name type="scientific">Paenibacillus donghaensis</name>
    <dbReference type="NCBI Taxonomy" id="414771"/>
    <lineage>
        <taxon>Bacteria</taxon>
        <taxon>Bacillati</taxon>
        <taxon>Bacillota</taxon>
        <taxon>Bacilli</taxon>
        <taxon>Bacillales</taxon>
        <taxon>Paenibacillaceae</taxon>
        <taxon>Paenibacillus</taxon>
    </lineage>
</organism>
<keyword evidence="1" id="KW-1133">Transmembrane helix</keyword>
<sequence length="231" mass="25912">MHYNLEVYAAAMKVKDMIRENNRLREQLTPFNRSYFEDVIIGLRASRVEPQRTEELLLEAVQLLLREQGKGRNAKQVFGENPGDYFKEVIDSVPVLPARSRLNYYLMLPWAALTGLFGVLAAAGLLVQSIEGDAGVFGQISLFTLIAVAAGSIVLFQLMMKWMASLSDEEAPRFKRFDLKGLGIYILIAVIAVFAGIFLDSIFPVITLSPWVSLILFLIGTAGLKFLFFRK</sequence>
<dbReference type="AlphaFoldDB" id="A0A2Z2KPH2"/>
<feature type="transmembrane region" description="Helical" evidence="1">
    <location>
        <begin position="104"/>
        <end position="130"/>
    </location>
</feature>
<evidence type="ECO:0008006" key="4">
    <source>
        <dbReference type="Google" id="ProtNLM"/>
    </source>
</evidence>
<accession>A0A2Z2KPH2</accession>
<evidence type="ECO:0000256" key="1">
    <source>
        <dbReference type="SAM" id="Phobius"/>
    </source>
</evidence>
<evidence type="ECO:0000313" key="2">
    <source>
        <dbReference type="EMBL" id="ASA25603.1"/>
    </source>
</evidence>
<dbReference type="InterPro" id="IPR009214">
    <property type="entry name" value="DUF1129"/>
</dbReference>
<dbReference type="KEGG" id="pdh:B9T62_35650"/>
<feature type="transmembrane region" description="Helical" evidence="1">
    <location>
        <begin position="179"/>
        <end position="199"/>
    </location>
</feature>
<reference evidence="2 3" key="1">
    <citation type="submission" date="2017-06" db="EMBL/GenBank/DDBJ databases">
        <title>Complete genome sequence of Paenibacillus donghaensis KCTC 13049T isolated from East Sea sediment, South Korea.</title>
        <authorList>
            <person name="Jung B.K."/>
            <person name="Hong S.-J."/>
            <person name="Shin J.-H."/>
        </authorList>
    </citation>
    <scope>NUCLEOTIDE SEQUENCE [LARGE SCALE GENOMIC DNA]</scope>
    <source>
        <strain evidence="2 3">KCTC 13049</strain>
    </source>
</reference>
<dbReference type="Proteomes" id="UP000249890">
    <property type="component" value="Chromosome"/>
</dbReference>
<feature type="transmembrane region" description="Helical" evidence="1">
    <location>
        <begin position="136"/>
        <end position="158"/>
    </location>
</feature>
<evidence type="ECO:0000313" key="3">
    <source>
        <dbReference type="Proteomes" id="UP000249890"/>
    </source>
</evidence>
<keyword evidence="3" id="KW-1185">Reference proteome</keyword>
<dbReference type="SUPFAM" id="SSF158560">
    <property type="entry name" value="BH3980-like"/>
    <property type="match status" value="1"/>
</dbReference>
<protein>
    <recommendedName>
        <fullName evidence="4">DUF1129 domain-containing protein</fullName>
    </recommendedName>
</protein>